<evidence type="ECO:0000313" key="2">
    <source>
        <dbReference type="EMBL" id="SKC51709.1"/>
    </source>
</evidence>
<sequence>MDVASLITDLAGRRPVLIKAYALLCSVLGCAALRGAHSSGLRPLAQIGSWADAVGWSSGGTWFAGTATSAFAHGAGPWSVGAAALLLCVALTIGFASTAREAFETPASLTLWLSLATLAQAGQSLTPWFAAWLALTLAICVGRYWFDRNVLRDGGIFAFPFFAPPLGLATAPLGLLAALLTETGAPSEPSRARSITRAVLLAKEEAERDARRRRRGA</sequence>
<dbReference type="RefSeq" id="WP_139820775.1">
    <property type="nucleotide sequence ID" value="NZ_FUZQ01000002.1"/>
</dbReference>
<keyword evidence="1" id="KW-0472">Membrane</keyword>
<protein>
    <submittedName>
        <fullName evidence="2">Uncharacterized protein</fullName>
    </submittedName>
</protein>
<keyword evidence="1" id="KW-1133">Transmembrane helix</keyword>
<dbReference type="EMBL" id="FUZQ01000002">
    <property type="protein sequence ID" value="SKC51709.1"/>
    <property type="molecule type" value="Genomic_DNA"/>
</dbReference>
<gene>
    <name evidence="2" type="ORF">SAMN04324258_1464</name>
</gene>
<keyword evidence="1" id="KW-0812">Transmembrane</keyword>
<keyword evidence="3" id="KW-1185">Reference proteome</keyword>
<proteinExistence type="predicted"/>
<evidence type="ECO:0000256" key="1">
    <source>
        <dbReference type="SAM" id="Phobius"/>
    </source>
</evidence>
<organism evidence="2 3">
    <name type="scientific">Krasilnikoviella flava</name>
    <dbReference type="NCBI Taxonomy" id="526729"/>
    <lineage>
        <taxon>Bacteria</taxon>
        <taxon>Bacillati</taxon>
        <taxon>Actinomycetota</taxon>
        <taxon>Actinomycetes</taxon>
        <taxon>Micrococcales</taxon>
        <taxon>Promicromonosporaceae</taxon>
        <taxon>Krasilnikoviella</taxon>
    </lineage>
</organism>
<accession>A0A1T5JJX2</accession>
<feature type="transmembrane region" description="Helical" evidence="1">
    <location>
        <begin position="128"/>
        <end position="146"/>
    </location>
</feature>
<reference evidence="2 3" key="1">
    <citation type="submission" date="2017-02" db="EMBL/GenBank/DDBJ databases">
        <authorList>
            <person name="Peterson S.W."/>
        </authorList>
    </citation>
    <scope>NUCLEOTIDE SEQUENCE [LARGE SCALE GENOMIC DNA]</scope>
    <source>
        <strain evidence="2 3">DSM 21481</strain>
    </source>
</reference>
<dbReference type="AlphaFoldDB" id="A0A1T5JJX2"/>
<feature type="transmembrane region" description="Helical" evidence="1">
    <location>
        <begin position="78"/>
        <end position="96"/>
    </location>
</feature>
<name>A0A1T5JJX2_9MICO</name>
<evidence type="ECO:0000313" key="3">
    <source>
        <dbReference type="Proteomes" id="UP000189777"/>
    </source>
</evidence>
<feature type="transmembrane region" description="Helical" evidence="1">
    <location>
        <begin position="158"/>
        <end position="180"/>
    </location>
</feature>
<dbReference type="Proteomes" id="UP000189777">
    <property type="component" value="Unassembled WGS sequence"/>
</dbReference>
<dbReference type="STRING" id="526729.SAMN04324258_1464"/>